<accession>A0A089HLC5</accession>
<dbReference type="CDD" id="cd08188">
    <property type="entry name" value="PDDH"/>
    <property type="match status" value="1"/>
</dbReference>
<reference evidence="6 7" key="1">
    <citation type="submission" date="2014-08" db="EMBL/GenBank/DDBJ databases">
        <title>Comparative genomics of the Paenibacillus odorifer group.</title>
        <authorList>
            <person name="den Bakker H.C."/>
            <person name="Tsai Y.-C."/>
            <person name="Martin N."/>
            <person name="Korlach J."/>
            <person name="Wiedmann M."/>
        </authorList>
    </citation>
    <scope>NUCLEOTIDE SEQUENCE [LARGE SCALE GENOMIC DNA]</scope>
    <source>
        <strain evidence="6 7">DSM 1735</strain>
    </source>
</reference>
<dbReference type="FunFam" id="1.20.1090.10:FF:000001">
    <property type="entry name" value="Aldehyde-alcohol dehydrogenase"/>
    <property type="match status" value="1"/>
</dbReference>
<dbReference type="OrthoDB" id="9815791at2"/>
<organism evidence="6 7">
    <name type="scientific">Paenibacillus durus</name>
    <name type="common">Paenibacillus azotofixans</name>
    <dbReference type="NCBI Taxonomy" id="44251"/>
    <lineage>
        <taxon>Bacteria</taxon>
        <taxon>Bacillati</taxon>
        <taxon>Bacillota</taxon>
        <taxon>Bacilli</taxon>
        <taxon>Bacillales</taxon>
        <taxon>Paenibacillaceae</taxon>
        <taxon>Paenibacillus</taxon>
    </lineage>
</organism>
<evidence type="ECO:0000259" key="4">
    <source>
        <dbReference type="Pfam" id="PF00465"/>
    </source>
</evidence>
<feature type="domain" description="Alcohol dehydrogenase iron-type/glycerol dehydrogenase GldA" evidence="4">
    <location>
        <begin position="12"/>
        <end position="178"/>
    </location>
</feature>
<dbReference type="RefSeq" id="WP_042206603.1">
    <property type="nucleotide sequence ID" value="NZ_CP009288.1"/>
</dbReference>
<keyword evidence="2" id="KW-0560">Oxidoreductase</keyword>
<evidence type="ECO:0000256" key="3">
    <source>
        <dbReference type="ARBA" id="ARBA00023027"/>
    </source>
</evidence>
<evidence type="ECO:0000256" key="2">
    <source>
        <dbReference type="ARBA" id="ARBA00023002"/>
    </source>
</evidence>
<protein>
    <submittedName>
        <fullName evidence="6">Alcohol dehydrogenase</fullName>
    </submittedName>
</protein>
<dbReference type="PROSITE" id="PS00913">
    <property type="entry name" value="ADH_IRON_1"/>
    <property type="match status" value="1"/>
</dbReference>
<feature type="domain" description="Fe-containing alcohol dehydrogenase-like C-terminal" evidence="5">
    <location>
        <begin position="189"/>
        <end position="384"/>
    </location>
</feature>
<name>A0A089HLC5_PAEDU</name>
<dbReference type="Pfam" id="PF00465">
    <property type="entry name" value="Fe-ADH"/>
    <property type="match status" value="1"/>
</dbReference>
<dbReference type="KEGG" id="pdu:PDUR_13275"/>
<evidence type="ECO:0000259" key="5">
    <source>
        <dbReference type="Pfam" id="PF25137"/>
    </source>
</evidence>
<dbReference type="Proteomes" id="UP000029409">
    <property type="component" value="Chromosome"/>
</dbReference>
<dbReference type="STRING" id="44251.PDUR_13275"/>
<dbReference type="InterPro" id="IPR056798">
    <property type="entry name" value="ADH_Fe_C"/>
</dbReference>
<dbReference type="PANTHER" id="PTHR11496:SF102">
    <property type="entry name" value="ALCOHOL DEHYDROGENASE 4"/>
    <property type="match status" value="1"/>
</dbReference>
<dbReference type="Gene3D" id="1.20.1090.10">
    <property type="entry name" value="Dehydroquinate synthase-like - alpha domain"/>
    <property type="match status" value="1"/>
</dbReference>
<dbReference type="PROSITE" id="PS00060">
    <property type="entry name" value="ADH_IRON_2"/>
    <property type="match status" value="1"/>
</dbReference>
<comment type="similarity">
    <text evidence="1">Belongs to the iron-containing alcohol dehydrogenase family.</text>
</comment>
<dbReference type="eggNOG" id="COG1454">
    <property type="taxonomic scope" value="Bacteria"/>
</dbReference>
<keyword evidence="7" id="KW-1185">Reference proteome</keyword>
<dbReference type="GO" id="GO:0004022">
    <property type="term" value="F:alcohol dehydrogenase (NAD+) activity"/>
    <property type="evidence" value="ECO:0007669"/>
    <property type="project" value="UniProtKB-ARBA"/>
</dbReference>
<dbReference type="InterPro" id="IPR039697">
    <property type="entry name" value="Alcohol_dehydrogenase_Fe"/>
</dbReference>
<dbReference type="InterPro" id="IPR001670">
    <property type="entry name" value="ADH_Fe/GldA"/>
</dbReference>
<keyword evidence="3" id="KW-0520">NAD</keyword>
<sequence>MSGKAKFMMPGMSLMGSGALSDAGVEINKLGYKKALVVTDKPLVDIGLAAKVTDMLNQNGIGSAVYSGTQPNPTVTNVREGLKLYKDSACDCVVSLGGGSPHDCAKGIALLAGNGGEIGDYEGVDKSAQPAAPLIAINTTAGTASEMTMFCIITDEERHIKMAIVDKHTTPLIAVNDPDLMMAMPKSLTAATGMDALTHAIEAYVSTNATPITDACALKAINLIRDYLVRAVDDGSDKEAREQMAYAEFLAGMAFNNAGLGYVHAMAHQLGGFYNLPHGVCNAILLPHVERYNSAKAAARLKDVAQALGQNVEGVAAEKGAALALDAIEVMAERVGIPSGLSALGVKREDFPILAANALKDACGVTNPVQGSQDEIMEIFEHAM</sequence>
<dbReference type="PANTHER" id="PTHR11496">
    <property type="entry name" value="ALCOHOL DEHYDROGENASE"/>
    <property type="match status" value="1"/>
</dbReference>
<dbReference type="GO" id="GO:0046872">
    <property type="term" value="F:metal ion binding"/>
    <property type="evidence" value="ECO:0007669"/>
    <property type="project" value="InterPro"/>
</dbReference>
<gene>
    <name evidence="6" type="ORF">PDUR_13275</name>
</gene>
<dbReference type="Pfam" id="PF25137">
    <property type="entry name" value="ADH_Fe_C"/>
    <property type="match status" value="1"/>
</dbReference>
<dbReference type="FunFam" id="3.40.50.1970:FF:000003">
    <property type="entry name" value="Alcohol dehydrogenase, iron-containing"/>
    <property type="match status" value="1"/>
</dbReference>
<dbReference type="SUPFAM" id="SSF56796">
    <property type="entry name" value="Dehydroquinate synthase-like"/>
    <property type="match status" value="1"/>
</dbReference>
<dbReference type="AlphaFoldDB" id="A0A089HLC5"/>
<proteinExistence type="inferred from homology"/>
<dbReference type="EMBL" id="CP009288">
    <property type="protein sequence ID" value="AIQ12771.1"/>
    <property type="molecule type" value="Genomic_DNA"/>
</dbReference>
<dbReference type="NCBIfam" id="NF007363">
    <property type="entry name" value="PRK09860.1"/>
    <property type="match status" value="1"/>
</dbReference>
<evidence type="ECO:0000313" key="6">
    <source>
        <dbReference type="EMBL" id="AIQ12771.1"/>
    </source>
</evidence>
<evidence type="ECO:0000256" key="1">
    <source>
        <dbReference type="ARBA" id="ARBA00007358"/>
    </source>
</evidence>
<dbReference type="Gene3D" id="3.40.50.1970">
    <property type="match status" value="1"/>
</dbReference>
<evidence type="ECO:0000313" key="7">
    <source>
        <dbReference type="Proteomes" id="UP000029409"/>
    </source>
</evidence>
<dbReference type="InterPro" id="IPR018211">
    <property type="entry name" value="ADH_Fe_CS"/>
</dbReference>